<keyword evidence="12" id="KW-1185">Reference proteome</keyword>
<evidence type="ECO:0000256" key="2">
    <source>
        <dbReference type="ARBA" id="ARBA00015195"/>
    </source>
</evidence>
<evidence type="ECO:0000256" key="5">
    <source>
        <dbReference type="ARBA" id="ARBA00023210"/>
    </source>
</evidence>
<dbReference type="SUPFAM" id="SSF102829">
    <property type="entry name" value="Cell division protein ZapA-like"/>
    <property type="match status" value="1"/>
</dbReference>
<dbReference type="InterPro" id="IPR036192">
    <property type="entry name" value="Cell_div_ZapA-like_sf"/>
</dbReference>
<sequence length="130" mass="15469">MEYNRVEVFIGGKRYVLRTQDDPEYMKELARKLDKRLEDVFSVDRLISLPDAAILVALDILDERVKSSSNIDNIRMQIKNYVDEAAESQRQLEYCQRKLDEYQQTIEKLQTELEIYTLRDKIDQNHTKPL</sequence>
<evidence type="ECO:0000256" key="7">
    <source>
        <dbReference type="ARBA" id="ARBA00024910"/>
    </source>
</evidence>
<evidence type="ECO:0000256" key="1">
    <source>
        <dbReference type="ARBA" id="ARBA00004496"/>
    </source>
</evidence>
<accession>A0ABR7IT46</accession>
<dbReference type="PANTHER" id="PTHR34981:SF1">
    <property type="entry name" value="CELL DIVISION PROTEIN ZAPA"/>
    <property type="match status" value="1"/>
</dbReference>
<keyword evidence="10" id="KW-0175">Coiled coil</keyword>
<feature type="coiled-coil region" evidence="10">
    <location>
        <begin position="71"/>
        <end position="119"/>
    </location>
</feature>
<comment type="caution">
    <text evidence="11">The sequence shown here is derived from an EMBL/GenBank/DDBJ whole genome shotgun (WGS) entry which is preliminary data.</text>
</comment>
<dbReference type="InterPro" id="IPR007838">
    <property type="entry name" value="Cell_div_ZapA-like"/>
</dbReference>
<keyword evidence="5" id="KW-0717">Septation</keyword>
<reference evidence="11 12" key="1">
    <citation type="submission" date="2020-08" db="EMBL/GenBank/DDBJ databases">
        <title>Genome public.</title>
        <authorList>
            <person name="Liu C."/>
            <person name="Sun Q."/>
        </authorList>
    </citation>
    <scope>NUCLEOTIDE SEQUENCE [LARGE SCALE GENOMIC DNA]</scope>
    <source>
        <strain evidence="11 12">NSJ-27</strain>
    </source>
</reference>
<dbReference type="Gene3D" id="6.10.250.790">
    <property type="match status" value="1"/>
</dbReference>
<comment type="function">
    <text evidence="7">Activator of cell division through the inhibition of FtsZ GTPase activity, therefore promoting FtsZ assembly into bundles of protofilaments necessary for the formation of the division Z ring. It is recruited early at mid-cell but it is not essential for cell division.</text>
</comment>
<keyword evidence="6" id="KW-0131">Cell cycle</keyword>
<dbReference type="InterPro" id="IPR053712">
    <property type="entry name" value="Bac_CellDiv_Activator"/>
</dbReference>
<proteinExistence type="predicted"/>
<dbReference type="Pfam" id="PF05164">
    <property type="entry name" value="ZapA"/>
    <property type="match status" value="1"/>
</dbReference>
<evidence type="ECO:0000256" key="8">
    <source>
        <dbReference type="ARBA" id="ARBA00026068"/>
    </source>
</evidence>
<evidence type="ECO:0000256" key="3">
    <source>
        <dbReference type="ARBA" id="ARBA00022490"/>
    </source>
</evidence>
<gene>
    <name evidence="11" type="ORF">H8Z77_09580</name>
</gene>
<keyword evidence="4 11" id="KW-0132">Cell division</keyword>
<organism evidence="11 12">
    <name type="scientific">Clostridium facile</name>
    <dbReference type="NCBI Taxonomy" id="2763035"/>
    <lineage>
        <taxon>Bacteria</taxon>
        <taxon>Bacillati</taxon>
        <taxon>Bacillota</taxon>
        <taxon>Clostridia</taxon>
        <taxon>Eubacteriales</taxon>
        <taxon>Clostridiaceae</taxon>
        <taxon>Clostridium</taxon>
    </lineage>
</organism>
<dbReference type="RefSeq" id="WP_069987831.1">
    <property type="nucleotide sequence ID" value="NZ_JACOQK010000001.1"/>
</dbReference>
<protein>
    <recommendedName>
        <fullName evidence="2">Cell division protein ZapA</fullName>
    </recommendedName>
    <alternativeName>
        <fullName evidence="9">Z ring-associated protein ZapA</fullName>
    </alternativeName>
</protein>
<name>A0ABR7IT46_9CLOT</name>
<evidence type="ECO:0000313" key="12">
    <source>
        <dbReference type="Proteomes" id="UP000649151"/>
    </source>
</evidence>
<comment type="subunit">
    <text evidence="8">Homodimer. Interacts with FtsZ.</text>
</comment>
<evidence type="ECO:0000313" key="11">
    <source>
        <dbReference type="EMBL" id="MBC5788263.1"/>
    </source>
</evidence>
<comment type="subcellular location">
    <subcellularLocation>
        <location evidence="1">Cytoplasm</location>
    </subcellularLocation>
</comment>
<keyword evidence="3" id="KW-0963">Cytoplasm</keyword>
<evidence type="ECO:0000256" key="4">
    <source>
        <dbReference type="ARBA" id="ARBA00022618"/>
    </source>
</evidence>
<dbReference type="GO" id="GO:0051301">
    <property type="term" value="P:cell division"/>
    <property type="evidence" value="ECO:0007669"/>
    <property type="project" value="UniProtKB-KW"/>
</dbReference>
<dbReference type="Proteomes" id="UP000649151">
    <property type="component" value="Unassembled WGS sequence"/>
</dbReference>
<evidence type="ECO:0000256" key="10">
    <source>
        <dbReference type="SAM" id="Coils"/>
    </source>
</evidence>
<dbReference type="EMBL" id="JACOQK010000001">
    <property type="protein sequence ID" value="MBC5788263.1"/>
    <property type="molecule type" value="Genomic_DNA"/>
</dbReference>
<evidence type="ECO:0000256" key="6">
    <source>
        <dbReference type="ARBA" id="ARBA00023306"/>
    </source>
</evidence>
<evidence type="ECO:0000256" key="9">
    <source>
        <dbReference type="ARBA" id="ARBA00033158"/>
    </source>
</evidence>
<dbReference type="PANTHER" id="PTHR34981">
    <property type="entry name" value="CELL DIVISION PROTEIN ZAPA"/>
    <property type="match status" value="1"/>
</dbReference>